<reference evidence="2" key="1">
    <citation type="submission" date="2021-01" db="EMBL/GenBank/DDBJ databases">
        <authorList>
            <person name="Corre E."/>
            <person name="Pelletier E."/>
            <person name="Niang G."/>
            <person name="Scheremetjew M."/>
            <person name="Finn R."/>
            <person name="Kale V."/>
            <person name="Holt S."/>
            <person name="Cochrane G."/>
            <person name="Meng A."/>
            <person name="Brown T."/>
            <person name="Cohen L."/>
        </authorList>
    </citation>
    <scope>NUCLEOTIDE SEQUENCE</scope>
    <source>
        <strain evidence="2">CCMP1594</strain>
    </source>
</reference>
<feature type="compositionally biased region" description="Acidic residues" evidence="1">
    <location>
        <begin position="430"/>
        <end position="446"/>
    </location>
</feature>
<protein>
    <submittedName>
        <fullName evidence="2">Uncharacterized protein</fullName>
    </submittedName>
</protein>
<feature type="region of interest" description="Disordered" evidence="1">
    <location>
        <begin position="369"/>
        <end position="529"/>
    </location>
</feature>
<name>A0A7S4GGI9_9EUGL</name>
<dbReference type="EMBL" id="HBJA01138657">
    <property type="protein sequence ID" value="CAE0836385.1"/>
    <property type="molecule type" value="Transcribed_RNA"/>
</dbReference>
<evidence type="ECO:0000313" key="2">
    <source>
        <dbReference type="EMBL" id="CAE0836385.1"/>
    </source>
</evidence>
<proteinExistence type="predicted"/>
<feature type="compositionally biased region" description="Basic and acidic residues" evidence="1">
    <location>
        <begin position="418"/>
        <end position="429"/>
    </location>
</feature>
<dbReference type="AlphaFoldDB" id="A0A7S4GGI9"/>
<sequence>MKIGLGNWGYWVDAKSTKFRSPWPKWKTLLTAPLWRTGDKGAPPLPQTLAVRKQLQRKVEAPSSAPSQTQLSNGDVINVSKSDEQGIKYALTACRIENIEETPPGRFRDLQYPLWIINADLFIEYDSPGFVPKWLFDVMMLGKDVIFYGEADVVHRIGREMQRLWRMEKDKDPTTVPFYHVRLPVYSWLSGPVTSSTYQFDEHCMWIGTTSRWDKQLPNYVSYSAGHFEEMQEKNLGGFMPLIHVLWYLDRYVLCSGLPDAVVVVDDTPAMAAKIAMSDLKTKVAFLAVSTIKQKDLGNAVGGALQHAIVMRYMLEADQTEQGATAATWDTQEEWLQRGIPLWVLDSNRGHEGHQQVHAAEAVQEDVVTEAPADDTEPVAPAPTLPMQAKVKKTAKVIPTQGTAAGKGTPSSSKKQAKGKEKESDKPAESDDDDTDEESEEDDLEQVLETQQKRKRASASHFDASSPDSGKEQSKKKAKTAASATAEFKPPSRSGAQPSRGTVASPSGTSTTARSLGSRLAKVAGPKKK</sequence>
<organism evidence="2">
    <name type="scientific">Eutreptiella gymnastica</name>
    <dbReference type="NCBI Taxonomy" id="73025"/>
    <lineage>
        <taxon>Eukaryota</taxon>
        <taxon>Discoba</taxon>
        <taxon>Euglenozoa</taxon>
        <taxon>Euglenida</taxon>
        <taxon>Spirocuta</taxon>
        <taxon>Euglenophyceae</taxon>
        <taxon>Eutreptiales</taxon>
        <taxon>Eutreptiaceae</taxon>
        <taxon>Eutreptiella</taxon>
    </lineage>
</organism>
<evidence type="ECO:0000256" key="1">
    <source>
        <dbReference type="SAM" id="MobiDB-lite"/>
    </source>
</evidence>
<feature type="compositionally biased region" description="Polar residues" evidence="1">
    <location>
        <begin position="494"/>
        <end position="515"/>
    </location>
</feature>
<accession>A0A7S4GGI9</accession>
<gene>
    <name evidence="2" type="ORF">EGYM00163_LOCUS47749</name>
</gene>